<reference evidence="2" key="2">
    <citation type="submission" date="2013-05" db="EMBL/GenBank/DDBJ databases">
        <title>The genome and transcriptome of Haemonchus contortus: a key model parasite for drug and vaccine discovery.</title>
        <authorList>
            <person name="Laing R."/>
            <person name="Kikuchi T."/>
            <person name="Martinelli A."/>
            <person name="Tsai I.J."/>
            <person name="Beech R.N."/>
            <person name="Redman E."/>
            <person name="Holroyd N."/>
            <person name="Bartley D.J."/>
            <person name="Beasley H."/>
            <person name="Britton C."/>
            <person name="Curran D."/>
            <person name="Devaney E."/>
            <person name="Gilabert A."/>
            <person name="Jackson F."/>
            <person name="Hunt M."/>
            <person name="Johnston S."/>
            <person name="Kryukov I."/>
            <person name="Li K."/>
            <person name="Morrison A.A."/>
            <person name="Reid A.J."/>
            <person name="Sargison N."/>
            <person name="Saunders G."/>
            <person name="Wasmuth J.D."/>
            <person name="Wolstenholme A."/>
            <person name="Berriman M."/>
            <person name="Gilleard J.S."/>
            <person name="Cotton J.A."/>
        </authorList>
    </citation>
    <scope>NUCLEOTIDE SEQUENCE [LARGE SCALE GENOMIC DNA]</scope>
    <source>
        <strain evidence="2">ISE/inbred ISE</strain>
    </source>
</reference>
<evidence type="ECO:0000313" key="4">
    <source>
        <dbReference type="WBParaSite" id="HCON_00120560-00001"/>
    </source>
</evidence>
<evidence type="ECO:0000313" key="2">
    <source>
        <dbReference type="EMBL" id="CDL94757.1"/>
    </source>
</evidence>
<feature type="transmembrane region" description="Helical" evidence="1">
    <location>
        <begin position="21"/>
        <end position="39"/>
    </location>
</feature>
<protein>
    <submittedName>
        <fullName evidence="2 4">CRE-DRH-3 protein</fullName>
    </submittedName>
</protein>
<keyword evidence="1" id="KW-0472">Membrane</keyword>
<sequence>MPVGTNDRKFRCLYGTAHSSLVLKFVVAYIVIWAILLMQLPLPPYTIIISLIGFATCVCTVIGIIIKNPRLLMPLYIYVVASIFFLFFLGGYYFYVNIFHKEIVIAAFGDKFDDYSWIAHLLDVLLLLIHYWQLGVISKCRRYYKYVLLEDKQPLELQLRSETNDEIT</sequence>
<feature type="transmembrane region" description="Helical" evidence="1">
    <location>
        <begin position="115"/>
        <end position="132"/>
    </location>
</feature>
<dbReference type="AlphaFoldDB" id="W6NRF8"/>
<dbReference type="Proteomes" id="UP000025227">
    <property type="component" value="Unplaced"/>
</dbReference>
<dbReference type="OrthoDB" id="5822308at2759"/>
<accession>W6NRF8</accession>
<keyword evidence="1" id="KW-1133">Transmembrane helix</keyword>
<evidence type="ECO:0000256" key="1">
    <source>
        <dbReference type="SAM" id="Phobius"/>
    </source>
</evidence>
<keyword evidence="3" id="KW-1185">Reference proteome</keyword>
<gene>
    <name evidence="2" type="ORF">HCOI_01171100</name>
</gene>
<dbReference type="WBParaSite" id="HCON_00120560-00001">
    <property type="protein sequence ID" value="HCON_00120560-00001"/>
    <property type="gene ID" value="HCON_00120560"/>
</dbReference>
<feature type="transmembrane region" description="Helical" evidence="1">
    <location>
        <begin position="75"/>
        <end position="95"/>
    </location>
</feature>
<keyword evidence="1" id="KW-0812">Transmembrane</keyword>
<organism evidence="2">
    <name type="scientific">Haemonchus contortus</name>
    <name type="common">Barber pole worm</name>
    <dbReference type="NCBI Taxonomy" id="6289"/>
    <lineage>
        <taxon>Eukaryota</taxon>
        <taxon>Metazoa</taxon>
        <taxon>Ecdysozoa</taxon>
        <taxon>Nematoda</taxon>
        <taxon>Chromadorea</taxon>
        <taxon>Rhabditida</taxon>
        <taxon>Rhabditina</taxon>
        <taxon>Rhabditomorpha</taxon>
        <taxon>Strongyloidea</taxon>
        <taxon>Trichostrongylidae</taxon>
        <taxon>Haemonchus</taxon>
    </lineage>
</organism>
<evidence type="ECO:0000313" key="3">
    <source>
        <dbReference type="Proteomes" id="UP000025227"/>
    </source>
</evidence>
<reference evidence="4" key="3">
    <citation type="submission" date="2020-12" db="UniProtKB">
        <authorList>
            <consortium name="WormBaseParasite"/>
        </authorList>
    </citation>
    <scope>IDENTIFICATION</scope>
    <source>
        <strain evidence="4">MHco3</strain>
    </source>
</reference>
<proteinExistence type="predicted"/>
<name>W6NRF8_HAECO</name>
<dbReference type="EMBL" id="CAVP010058490">
    <property type="protein sequence ID" value="CDL94757.1"/>
    <property type="molecule type" value="Genomic_DNA"/>
</dbReference>
<dbReference type="OMA" id="MPLYFYI"/>
<feature type="transmembrane region" description="Helical" evidence="1">
    <location>
        <begin position="45"/>
        <end position="66"/>
    </location>
</feature>
<reference evidence="2" key="1">
    <citation type="submission" date="2013-03" db="EMBL/GenBank/DDBJ databases">
        <authorList>
            <person name="Aslett M."/>
        </authorList>
    </citation>
    <scope>NUCLEOTIDE SEQUENCE [LARGE SCALE GENOMIC DNA]</scope>
    <source>
        <strain evidence="2">ISE/inbred ISE</strain>
    </source>
</reference>